<comment type="caution">
    <text evidence="3">The sequence shown here is derived from an EMBL/GenBank/DDBJ whole genome shotgun (WGS) entry which is preliminary data.</text>
</comment>
<dbReference type="AlphaFoldDB" id="A0A1V9ZP14"/>
<organism evidence="3 4">
    <name type="scientific">Achlya hypogyna</name>
    <name type="common">Oomycete</name>
    <name type="synonym">Protoachlya hypogyna</name>
    <dbReference type="NCBI Taxonomy" id="1202772"/>
    <lineage>
        <taxon>Eukaryota</taxon>
        <taxon>Sar</taxon>
        <taxon>Stramenopiles</taxon>
        <taxon>Oomycota</taxon>
        <taxon>Saprolegniomycetes</taxon>
        <taxon>Saprolegniales</taxon>
        <taxon>Achlyaceae</taxon>
        <taxon>Achlya</taxon>
    </lineage>
</organism>
<accession>A0A1V9ZP14</accession>
<feature type="compositionally biased region" description="Basic and acidic residues" evidence="2">
    <location>
        <begin position="252"/>
        <end position="261"/>
    </location>
</feature>
<feature type="coiled-coil region" evidence="1">
    <location>
        <begin position="952"/>
        <end position="986"/>
    </location>
</feature>
<feature type="compositionally biased region" description="Basic residues" evidence="2">
    <location>
        <begin position="506"/>
        <end position="516"/>
    </location>
</feature>
<feature type="compositionally biased region" description="Acidic residues" evidence="2">
    <location>
        <begin position="754"/>
        <end position="764"/>
    </location>
</feature>
<feature type="region of interest" description="Disordered" evidence="2">
    <location>
        <begin position="570"/>
        <end position="593"/>
    </location>
</feature>
<feature type="region of interest" description="Disordered" evidence="2">
    <location>
        <begin position="743"/>
        <end position="767"/>
    </location>
</feature>
<keyword evidence="1" id="KW-0175">Coiled coil</keyword>
<feature type="region of interest" description="Disordered" evidence="2">
    <location>
        <begin position="154"/>
        <end position="405"/>
    </location>
</feature>
<dbReference type="OrthoDB" id="70656at2759"/>
<protein>
    <recommendedName>
        <fullName evidence="5">Spc7 kinetochore protein domain-containing protein</fullName>
    </recommendedName>
</protein>
<dbReference type="STRING" id="1202772.A0A1V9ZP14"/>
<feature type="compositionally biased region" description="Low complexity" evidence="2">
    <location>
        <begin position="743"/>
        <end position="753"/>
    </location>
</feature>
<evidence type="ECO:0000256" key="2">
    <source>
        <dbReference type="SAM" id="MobiDB-lite"/>
    </source>
</evidence>
<keyword evidence="4" id="KW-1185">Reference proteome</keyword>
<dbReference type="Proteomes" id="UP000243579">
    <property type="component" value="Unassembled WGS sequence"/>
</dbReference>
<dbReference type="EMBL" id="JNBR01000044">
    <property type="protein sequence ID" value="OQR99713.1"/>
    <property type="molecule type" value="Genomic_DNA"/>
</dbReference>
<evidence type="ECO:0000256" key="1">
    <source>
        <dbReference type="SAM" id="Coils"/>
    </source>
</evidence>
<feature type="region of interest" description="Disordered" evidence="2">
    <location>
        <begin position="1"/>
        <end position="40"/>
    </location>
</feature>
<evidence type="ECO:0000313" key="3">
    <source>
        <dbReference type="EMBL" id="OQR99713.1"/>
    </source>
</evidence>
<feature type="compositionally biased region" description="Acidic residues" evidence="2">
    <location>
        <begin position="690"/>
        <end position="702"/>
    </location>
</feature>
<name>A0A1V9ZP14_ACHHY</name>
<feature type="region of interest" description="Disordered" evidence="2">
    <location>
        <begin position="420"/>
        <end position="538"/>
    </location>
</feature>
<feature type="region of interest" description="Disordered" evidence="2">
    <location>
        <begin position="677"/>
        <end position="702"/>
    </location>
</feature>
<evidence type="ECO:0008006" key="5">
    <source>
        <dbReference type="Google" id="ProtNLM"/>
    </source>
</evidence>
<feature type="region of interest" description="Disordered" evidence="2">
    <location>
        <begin position="64"/>
        <end position="87"/>
    </location>
</feature>
<sequence length="1206" mass="131167">MEPREVDTRNSEAEEGNVAKRPRPDDDVEPTSFTSMRKRRGYRYSIANEFEREISAASTAVLVSSQESHERRETLSPTELLELRSAGRRETLSPRAFQTLESMMHQSTEGDEADMLTGMHSNLAPPLHVIAEVSPEKADRRSTLEPAQVATLFQGTSNRRETLDPSEMLQLDEPPAHRTSLAPNGIPRPPRAKDRRATLDPKAMPRSIPGRRNTLDPKDMSTLAQPGSATDIRPSDRRATLDQSNLVLHDNSPAKDDRRSTLDPSSMALLEASPVRVLSREDRRTTLDPSSMQLLTASPVAESADRRATLDPADSMSLLRLDDRRQTLESAAAGDSSDDDASLRPPPTPEPKDLSFHMGDYSIVGSERFADSSDEEEAKDDPAGRGAVPVTQDDPIDVAPMFASPPLKRTLATPLKSCLSARKPKNATPTKTISFGSPRGAEFRVNDPSTAMTPMCDRTAKAMFPLEKPEEDEDEETSVNSSILDEADQFLDDDHSTSYSFGPMRSPRRGSPRSKKLPIIGVSPLDNMTEARRKRRASFGAKDIVPPSRRQSLLGVNVMADDSNAFVAGSAKKRKPQGRSPPQTAFVDSSSEDEDIDITGEYITLPPPVVVASNGLEDLLSEDLLAEPASRVEEAANDDGDPTLDLGPVGALASDPSLFSQDASFVPSSMETLAPILEESDAASSRMDLSSDDDDDMEDDDEGYLKRRRSLVINLGDKFERSGSSAKKKMAAVASPDAIRPSALDLSTGSLDSSVDDVSMDDEPAPSQVPDVTLEALFGELDVGALDASVDATLQQAPTVALTRVSSYEATAMATFAAAKNELTAFVDELRGVMAGAAANPLPTYLAATYHSRRLPPHLGSFYELKASHVLGGWFEWRRKLEDARAAALAPLVATTAEALARLTSVGATLGLKEAQEAETVRGLLGQEHATLRALESIEEQQVVRAEYAGRIANLARQVDGLARTLAQHEQQKAVLASRHANATTEVAPATVATQLAATRAAQETYALAASVGRWKCLSVAAAALALELQCTAWNATVTIALDVDLTATVPAAAFVLRPTEGLPHLAAMAQRVLFDVTALNNLAMRTLRSHADVPELLQAAEVELLRAVRVWKEVQTLQTDHSVELSDRAAFTVRFVSQRKKILFHVSWTLTPHVFFEQLQFKLDTTTGLTKAQELAILDRLQTVPRGFRRLRHLCQCVERYLDDL</sequence>
<proteinExistence type="predicted"/>
<feature type="compositionally biased region" description="Polar residues" evidence="2">
    <location>
        <begin position="287"/>
        <end position="296"/>
    </location>
</feature>
<feature type="compositionally biased region" description="Basic and acidic residues" evidence="2">
    <location>
        <begin position="1"/>
        <end position="12"/>
    </location>
</feature>
<evidence type="ECO:0000313" key="4">
    <source>
        <dbReference type="Proteomes" id="UP000243579"/>
    </source>
</evidence>
<gene>
    <name evidence="3" type="ORF">ACHHYP_04878</name>
</gene>
<reference evidence="3 4" key="1">
    <citation type="journal article" date="2014" name="Genome Biol. Evol.">
        <title>The secreted proteins of Achlya hypogyna and Thraustotheca clavata identify the ancestral oomycete secretome and reveal gene acquisitions by horizontal gene transfer.</title>
        <authorList>
            <person name="Misner I."/>
            <person name="Blouin N."/>
            <person name="Leonard G."/>
            <person name="Richards T.A."/>
            <person name="Lane C.E."/>
        </authorList>
    </citation>
    <scope>NUCLEOTIDE SEQUENCE [LARGE SCALE GENOMIC DNA]</scope>
    <source>
        <strain evidence="3 4">ATCC 48635</strain>
    </source>
</reference>